<keyword evidence="5" id="KW-1185">Reference proteome</keyword>
<evidence type="ECO:0000256" key="2">
    <source>
        <dbReference type="ARBA" id="ARBA00022840"/>
    </source>
</evidence>
<dbReference type="InterPro" id="IPR003439">
    <property type="entry name" value="ABC_transporter-like_ATP-bd"/>
</dbReference>
<dbReference type="SUPFAM" id="SSF52540">
    <property type="entry name" value="P-loop containing nucleoside triphosphate hydrolases"/>
    <property type="match status" value="1"/>
</dbReference>
<dbReference type="RefSeq" id="WP_379269933.1">
    <property type="nucleotide sequence ID" value="NZ_JBHUGT010000013.1"/>
</dbReference>
<feature type="domain" description="ABC transporter" evidence="3">
    <location>
        <begin position="5"/>
        <end position="238"/>
    </location>
</feature>
<dbReference type="Pfam" id="PF00005">
    <property type="entry name" value="ABC_tran"/>
    <property type="match status" value="1"/>
</dbReference>
<dbReference type="SMART" id="SM00382">
    <property type="entry name" value="AAA"/>
    <property type="match status" value="1"/>
</dbReference>
<evidence type="ECO:0000256" key="1">
    <source>
        <dbReference type="ARBA" id="ARBA00022741"/>
    </source>
</evidence>
<dbReference type="Gene3D" id="3.40.50.300">
    <property type="entry name" value="P-loop containing nucleotide triphosphate hydrolases"/>
    <property type="match status" value="1"/>
</dbReference>
<evidence type="ECO:0000259" key="3">
    <source>
        <dbReference type="PROSITE" id="PS50893"/>
    </source>
</evidence>
<dbReference type="InterPro" id="IPR017871">
    <property type="entry name" value="ABC_transporter-like_CS"/>
</dbReference>
<evidence type="ECO:0000313" key="4">
    <source>
        <dbReference type="EMBL" id="MFD2659321.1"/>
    </source>
</evidence>
<keyword evidence="2 4" id="KW-0067">ATP-binding</keyword>
<sequence>MDILLKARGIGKLTSRNPDRYLFRDVSAGVGEGRRIVLLGASGQGKSTLLRIFARLDAADAGELELLGRPASQWKPQQWRQQVLYVAQQPVMLTGTVGDNLRTASILHGRPFDEPLAEQLMDELGLGGIAWDKTADELSGGEKQRVALVRSLLLKPKLLLLDETTASLDPASKAAAERLLLEWSRREGSAQLWITHDLSQAREVGEEVWFLEGGRLLEKTSAERFFDKPATGEARRFVQAAADARQGV</sequence>
<dbReference type="EMBL" id="JBHUMY010000002">
    <property type="protein sequence ID" value="MFD2659321.1"/>
    <property type="molecule type" value="Genomic_DNA"/>
</dbReference>
<keyword evidence="1" id="KW-0547">Nucleotide-binding</keyword>
<dbReference type="Proteomes" id="UP001597493">
    <property type="component" value="Unassembled WGS sequence"/>
</dbReference>
<protein>
    <submittedName>
        <fullName evidence="4">ATP-binding cassette domain-containing protein</fullName>
    </submittedName>
</protein>
<proteinExistence type="predicted"/>
<dbReference type="PANTHER" id="PTHR43119">
    <property type="entry name" value="ABC TRANSPORT PROTEIN ATP-BINDING COMPONENT-RELATED"/>
    <property type="match status" value="1"/>
</dbReference>
<dbReference type="PANTHER" id="PTHR43119:SF1">
    <property type="entry name" value="ABC TRANSPORTER DOMAIN-CONTAINING PROTEIN"/>
    <property type="match status" value="1"/>
</dbReference>
<reference evidence="5" key="1">
    <citation type="journal article" date="2019" name="Int. J. Syst. Evol. Microbiol.">
        <title>The Global Catalogue of Microorganisms (GCM) 10K type strain sequencing project: providing services to taxonomists for standard genome sequencing and annotation.</title>
        <authorList>
            <consortium name="The Broad Institute Genomics Platform"/>
            <consortium name="The Broad Institute Genome Sequencing Center for Infectious Disease"/>
            <person name="Wu L."/>
            <person name="Ma J."/>
        </authorList>
    </citation>
    <scope>NUCLEOTIDE SEQUENCE [LARGE SCALE GENOMIC DNA]</scope>
    <source>
        <strain evidence="5">TISTR 1827</strain>
    </source>
</reference>
<dbReference type="PROSITE" id="PS00211">
    <property type="entry name" value="ABC_TRANSPORTER_1"/>
    <property type="match status" value="1"/>
</dbReference>
<accession>A0ABW5QSP9</accession>
<name>A0ABW5QSP9_9BACL</name>
<comment type="caution">
    <text evidence="4">The sequence shown here is derived from an EMBL/GenBank/DDBJ whole genome shotgun (WGS) entry which is preliminary data.</text>
</comment>
<dbReference type="InterPro" id="IPR003593">
    <property type="entry name" value="AAA+_ATPase"/>
</dbReference>
<evidence type="ECO:0000313" key="5">
    <source>
        <dbReference type="Proteomes" id="UP001597493"/>
    </source>
</evidence>
<organism evidence="4 5">
    <name type="scientific">Paenibacillus thailandensis</name>
    <dbReference type="NCBI Taxonomy" id="393250"/>
    <lineage>
        <taxon>Bacteria</taxon>
        <taxon>Bacillati</taxon>
        <taxon>Bacillota</taxon>
        <taxon>Bacilli</taxon>
        <taxon>Bacillales</taxon>
        <taxon>Paenibacillaceae</taxon>
        <taxon>Paenibacillus</taxon>
    </lineage>
</organism>
<dbReference type="GO" id="GO:0005524">
    <property type="term" value="F:ATP binding"/>
    <property type="evidence" value="ECO:0007669"/>
    <property type="project" value="UniProtKB-KW"/>
</dbReference>
<dbReference type="PROSITE" id="PS50893">
    <property type="entry name" value="ABC_TRANSPORTER_2"/>
    <property type="match status" value="1"/>
</dbReference>
<dbReference type="InterPro" id="IPR027417">
    <property type="entry name" value="P-loop_NTPase"/>
</dbReference>
<gene>
    <name evidence="4" type="ORF">ACFSW5_03470</name>
</gene>